<feature type="compositionally biased region" description="Low complexity" evidence="1">
    <location>
        <begin position="1"/>
        <end position="22"/>
    </location>
</feature>
<dbReference type="Pfam" id="PF13519">
    <property type="entry name" value="VWA_2"/>
    <property type="match status" value="1"/>
</dbReference>
<name>A0A1H5Z848_9BACT</name>
<dbReference type="InterPro" id="IPR036465">
    <property type="entry name" value="vWFA_dom_sf"/>
</dbReference>
<dbReference type="EMBL" id="FNVA01000004">
    <property type="protein sequence ID" value="SEG32472.1"/>
    <property type="molecule type" value="Genomic_DNA"/>
</dbReference>
<reference evidence="3 4" key="1">
    <citation type="submission" date="2016-10" db="EMBL/GenBank/DDBJ databases">
        <authorList>
            <person name="de Groot N.N."/>
        </authorList>
    </citation>
    <scope>NUCLEOTIDE SEQUENCE [LARGE SCALE GENOMIC DNA]</scope>
    <source>
        <strain evidence="3 4">DSM 22489</strain>
    </source>
</reference>
<feature type="domain" description="VWFA" evidence="2">
    <location>
        <begin position="93"/>
        <end position="272"/>
    </location>
</feature>
<keyword evidence="4" id="KW-1185">Reference proteome</keyword>
<dbReference type="InterPro" id="IPR017802">
    <property type="entry name" value="VWFA-rel_acidobac-type"/>
</dbReference>
<evidence type="ECO:0000256" key="1">
    <source>
        <dbReference type="SAM" id="MobiDB-lite"/>
    </source>
</evidence>
<feature type="region of interest" description="Disordered" evidence="1">
    <location>
        <begin position="1"/>
        <end position="32"/>
    </location>
</feature>
<dbReference type="Proteomes" id="UP000236728">
    <property type="component" value="Unassembled WGS sequence"/>
</dbReference>
<dbReference type="InterPro" id="IPR002035">
    <property type="entry name" value="VWF_A"/>
</dbReference>
<dbReference type="AlphaFoldDB" id="A0A1H5Z848"/>
<proteinExistence type="predicted"/>
<evidence type="ECO:0000313" key="3">
    <source>
        <dbReference type="EMBL" id="SEG32472.1"/>
    </source>
</evidence>
<dbReference type="Gene3D" id="3.40.50.410">
    <property type="entry name" value="von Willebrand factor, type A domain"/>
    <property type="match status" value="1"/>
</dbReference>
<organism evidence="3 4">
    <name type="scientific">Bryocella elongata</name>
    <dbReference type="NCBI Taxonomy" id="863522"/>
    <lineage>
        <taxon>Bacteria</taxon>
        <taxon>Pseudomonadati</taxon>
        <taxon>Acidobacteriota</taxon>
        <taxon>Terriglobia</taxon>
        <taxon>Terriglobales</taxon>
        <taxon>Acidobacteriaceae</taxon>
        <taxon>Bryocella</taxon>
    </lineage>
</organism>
<protein>
    <submittedName>
        <fullName evidence="3">Ca-activated chloride channel family protein</fullName>
    </submittedName>
</protein>
<gene>
    <name evidence="3" type="ORF">SAMN05421819_2509</name>
</gene>
<dbReference type="SUPFAM" id="SSF53300">
    <property type="entry name" value="vWA-like"/>
    <property type="match status" value="1"/>
</dbReference>
<dbReference type="OrthoDB" id="110792at2"/>
<sequence length="320" mass="35106">MQAVALQSASATSQSAPAGQQQEPIRDPAPIVRRTPDVPTIHVESRLVNVALNVTDEHGAQVPGLTQSDFEVLEDNDPVRIAVFDRESVTPLAIVMAVDASGSMVSDDRLERDAAKDFVRSILRKQDLIDLMDFSDQVDEVVSFTNDAKLFESGLSRITKGDATAVYDAIYLASQRLAQTSQANGERRVIVVISDGENTTHHGSYPTALEEAQRAGAMLYALIIVPVEADAGRDTGGEHALIQLANDTGGKYYYVSSKHDLAPAFAHVSDDLRTQYTLGYYAPQRPLNRGGLRHITVRMKDPALRAKYTLRYRTAYYAQK</sequence>
<dbReference type="SMART" id="SM00327">
    <property type="entry name" value="VWA"/>
    <property type="match status" value="1"/>
</dbReference>
<dbReference type="NCBIfam" id="TIGR03436">
    <property type="entry name" value="acidobact_VWFA"/>
    <property type="match status" value="1"/>
</dbReference>
<dbReference type="CDD" id="cd00198">
    <property type="entry name" value="vWFA"/>
    <property type="match status" value="1"/>
</dbReference>
<evidence type="ECO:0000259" key="2">
    <source>
        <dbReference type="PROSITE" id="PS50234"/>
    </source>
</evidence>
<evidence type="ECO:0000313" key="4">
    <source>
        <dbReference type="Proteomes" id="UP000236728"/>
    </source>
</evidence>
<dbReference type="PROSITE" id="PS50234">
    <property type="entry name" value="VWFA"/>
    <property type="match status" value="1"/>
</dbReference>
<accession>A0A1H5Z848</accession>